<dbReference type="Proteomes" id="UP000887578">
    <property type="component" value="Unplaced"/>
</dbReference>
<feature type="domain" description="Poly(A) RNA polymerase mitochondrial-like central palm" evidence="1">
    <location>
        <begin position="15"/>
        <end position="145"/>
    </location>
</feature>
<dbReference type="InterPro" id="IPR043519">
    <property type="entry name" value="NT_sf"/>
</dbReference>
<protein>
    <submittedName>
        <fullName evidence="3">Polymerase nucleotidyl transferase domain-containing protein</fullName>
    </submittedName>
</protein>
<name>A0A914PIR3_9BILA</name>
<proteinExistence type="predicted"/>
<dbReference type="Gene3D" id="3.30.460.10">
    <property type="entry name" value="Beta Polymerase, domain 2"/>
    <property type="match status" value="1"/>
</dbReference>
<dbReference type="AlphaFoldDB" id="A0A914PIR3"/>
<evidence type="ECO:0000259" key="1">
    <source>
        <dbReference type="Pfam" id="PF22600"/>
    </source>
</evidence>
<reference evidence="3" key="1">
    <citation type="submission" date="2022-11" db="UniProtKB">
        <authorList>
            <consortium name="WormBaseParasite"/>
        </authorList>
    </citation>
    <scope>IDENTIFICATION</scope>
</reference>
<dbReference type="WBParaSite" id="PDA_v2.g18271.t1">
    <property type="protein sequence ID" value="PDA_v2.g18271.t1"/>
    <property type="gene ID" value="PDA_v2.g18271"/>
</dbReference>
<evidence type="ECO:0000313" key="3">
    <source>
        <dbReference type="WBParaSite" id="PDA_v2.g18271.t1"/>
    </source>
</evidence>
<dbReference type="InterPro" id="IPR054708">
    <property type="entry name" value="MTPAP-like_central"/>
</dbReference>
<keyword evidence="2" id="KW-1185">Reference proteome</keyword>
<dbReference type="Pfam" id="PF22600">
    <property type="entry name" value="MTPAP-like_central"/>
    <property type="match status" value="1"/>
</dbReference>
<accession>A0A914PIR3</accession>
<sequence>MVMANNFFVKPEPSIIETVRKWQITQEQIDQRNNIVTMLNGIKFYFNKEELPEWIQTGSFVATLATKDSDLDLCLNGYQFIRDAKANTEKQFHKEKAFKRNMVIQLSQQLNRHFKNDPNSSQAECRPGYAPIVYWNYNNLEVDFNPSDACLPLNQLIATFLDNKGKERMFLIGLKVIFKNFDCLGNTKNFLSSSALMVAGVCFLKTYGSGEQDVNELIRSFAKFFLDFDFKKDAFSFYGILERSSLQYNDTSGIGAEVVAYDHFARHNLARKCSQTGIYVTKMLCNQILRVPLAACF</sequence>
<organism evidence="2 3">
    <name type="scientific">Panagrolaimus davidi</name>
    <dbReference type="NCBI Taxonomy" id="227884"/>
    <lineage>
        <taxon>Eukaryota</taxon>
        <taxon>Metazoa</taxon>
        <taxon>Ecdysozoa</taxon>
        <taxon>Nematoda</taxon>
        <taxon>Chromadorea</taxon>
        <taxon>Rhabditida</taxon>
        <taxon>Tylenchina</taxon>
        <taxon>Panagrolaimomorpha</taxon>
        <taxon>Panagrolaimoidea</taxon>
        <taxon>Panagrolaimidae</taxon>
        <taxon>Panagrolaimus</taxon>
    </lineage>
</organism>
<evidence type="ECO:0000313" key="2">
    <source>
        <dbReference type="Proteomes" id="UP000887578"/>
    </source>
</evidence>